<dbReference type="AlphaFoldDB" id="A0A1G1ZLI1"/>
<dbReference type="EMBL" id="MHJJ01000012">
    <property type="protein sequence ID" value="OGY65299.1"/>
    <property type="molecule type" value="Genomic_DNA"/>
</dbReference>
<sequence>MKRILLAVVFLAAASIGLASAQSQYNFSNVTIYEYEGIRMSPDHPSLLGSVSFTTLNNINGRAINRIRVWPQCVRVEVRTDRLPNATTLNVVNARQSEETREYFAESVTVLVANQTDANIWNNYLSGDLKMAMSGEGALTGVSAYFNGSVQVLKFDAQISSPWANDPPNRRWSHPELFTRPINVVEAPISGVQVQPAENLSGSEVRVKAEWLQSLWLIYDGSNRTSARAGAVIIYASPDRVDGWNERLRQWREQTTPHRVLPQ</sequence>
<gene>
    <name evidence="2" type="ORF">A3A16_01815</name>
</gene>
<accession>A0A1G1ZLI1</accession>
<dbReference type="Proteomes" id="UP000177942">
    <property type="component" value="Unassembled WGS sequence"/>
</dbReference>
<evidence type="ECO:0000256" key="1">
    <source>
        <dbReference type="SAM" id="SignalP"/>
    </source>
</evidence>
<reference evidence="2 3" key="1">
    <citation type="journal article" date="2016" name="Nat. Commun.">
        <title>Thousands of microbial genomes shed light on interconnected biogeochemical processes in an aquifer system.</title>
        <authorList>
            <person name="Anantharaman K."/>
            <person name="Brown C.T."/>
            <person name="Hug L.A."/>
            <person name="Sharon I."/>
            <person name="Castelle C.J."/>
            <person name="Probst A.J."/>
            <person name="Thomas B.C."/>
            <person name="Singh A."/>
            <person name="Wilkins M.J."/>
            <person name="Karaoz U."/>
            <person name="Brodie E.L."/>
            <person name="Williams K.H."/>
            <person name="Hubbard S.S."/>
            <person name="Banfield J.F."/>
        </authorList>
    </citation>
    <scope>NUCLEOTIDE SEQUENCE [LARGE SCALE GENOMIC DNA]</scope>
</reference>
<name>A0A1G1ZLI1_9BACT</name>
<comment type="caution">
    <text evidence="2">The sequence shown here is derived from an EMBL/GenBank/DDBJ whole genome shotgun (WGS) entry which is preliminary data.</text>
</comment>
<organism evidence="2 3">
    <name type="scientific">Candidatus Harrisonbacteria bacterium RIFCSPLOWO2_01_FULL_44_18</name>
    <dbReference type="NCBI Taxonomy" id="1798407"/>
    <lineage>
        <taxon>Bacteria</taxon>
        <taxon>Candidatus Harrisoniibacteriota</taxon>
    </lineage>
</organism>
<evidence type="ECO:0000313" key="3">
    <source>
        <dbReference type="Proteomes" id="UP000177942"/>
    </source>
</evidence>
<feature type="chain" id="PRO_5009581824" evidence="1">
    <location>
        <begin position="22"/>
        <end position="263"/>
    </location>
</feature>
<keyword evidence="1" id="KW-0732">Signal</keyword>
<dbReference type="STRING" id="1798407.A3A16_01815"/>
<proteinExistence type="predicted"/>
<protein>
    <submittedName>
        <fullName evidence="2">Uncharacterized protein</fullName>
    </submittedName>
</protein>
<evidence type="ECO:0000313" key="2">
    <source>
        <dbReference type="EMBL" id="OGY65299.1"/>
    </source>
</evidence>
<feature type="signal peptide" evidence="1">
    <location>
        <begin position="1"/>
        <end position="21"/>
    </location>
</feature>